<gene>
    <name evidence="2" type="ORF">FHU35_15425</name>
</gene>
<evidence type="ECO:0000256" key="1">
    <source>
        <dbReference type="SAM" id="Phobius"/>
    </source>
</evidence>
<keyword evidence="3" id="KW-1185">Reference proteome</keyword>
<feature type="transmembrane region" description="Helical" evidence="1">
    <location>
        <begin position="20"/>
        <end position="38"/>
    </location>
</feature>
<sequence length="57" mass="6099">MVSPPVASALVIRSGVTGRLVAVWMIFTALVSLVAFALSRETKHVDIAAPDTGYTRR</sequence>
<proteinExistence type="predicted"/>
<protein>
    <submittedName>
        <fullName evidence="2">Uncharacterized protein</fullName>
    </submittedName>
</protein>
<name>A0A561U2H7_9PSEU</name>
<evidence type="ECO:0000313" key="2">
    <source>
        <dbReference type="EMBL" id="TWF93572.1"/>
    </source>
</evidence>
<evidence type="ECO:0000313" key="3">
    <source>
        <dbReference type="Proteomes" id="UP000316184"/>
    </source>
</evidence>
<keyword evidence="1" id="KW-1133">Transmembrane helix</keyword>
<comment type="caution">
    <text evidence="2">The sequence shown here is derived from an EMBL/GenBank/DDBJ whole genome shotgun (WGS) entry which is preliminary data.</text>
</comment>
<reference evidence="2 3" key="1">
    <citation type="submission" date="2019-06" db="EMBL/GenBank/DDBJ databases">
        <title>Sequencing the genomes of 1000 actinobacteria strains.</title>
        <authorList>
            <person name="Klenk H.-P."/>
        </authorList>
    </citation>
    <scope>NUCLEOTIDE SEQUENCE [LARGE SCALE GENOMIC DNA]</scope>
    <source>
        <strain evidence="2 3">DSM 46699</strain>
    </source>
</reference>
<dbReference type="EMBL" id="VIWX01000005">
    <property type="protein sequence ID" value="TWF93572.1"/>
    <property type="molecule type" value="Genomic_DNA"/>
</dbReference>
<organism evidence="2 3">
    <name type="scientific">Saccharopolyspora dendranthemae</name>
    <dbReference type="NCBI Taxonomy" id="1181886"/>
    <lineage>
        <taxon>Bacteria</taxon>
        <taxon>Bacillati</taxon>
        <taxon>Actinomycetota</taxon>
        <taxon>Actinomycetes</taxon>
        <taxon>Pseudonocardiales</taxon>
        <taxon>Pseudonocardiaceae</taxon>
        <taxon>Saccharopolyspora</taxon>
    </lineage>
</organism>
<keyword evidence="1" id="KW-0812">Transmembrane</keyword>
<dbReference type="Proteomes" id="UP000316184">
    <property type="component" value="Unassembled WGS sequence"/>
</dbReference>
<accession>A0A561U2H7</accession>
<keyword evidence="1" id="KW-0472">Membrane</keyword>
<dbReference type="AlphaFoldDB" id="A0A561U2H7"/>